<feature type="transmembrane region" description="Helical" evidence="1">
    <location>
        <begin position="13"/>
        <end position="32"/>
    </location>
</feature>
<keyword evidence="1" id="KW-1133">Transmembrane helix</keyword>
<evidence type="ECO:0000256" key="1">
    <source>
        <dbReference type="SAM" id="Phobius"/>
    </source>
</evidence>
<keyword evidence="1" id="KW-0812">Transmembrane</keyword>
<evidence type="ECO:0000313" key="3">
    <source>
        <dbReference type="Proteomes" id="UP000887013"/>
    </source>
</evidence>
<sequence>MRKNSKCHPPQEWYGHSVLLWYGQCVIFLDFLRHRIMKQRMLLRHPHQTQIRYSIKEISVLKLRCCAIGSKRKTTHSKAHTKSDSLLRTGEFAIP</sequence>
<accession>A0A8X6Q770</accession>
<organism evidence="2 3">
    <name type="scientific">Nephila pilipes</name>
    <name type="common">Giant wood spider</name>
    <name type="synonym">Nephila maculata</name>
    <dbReference type="NCBI Taxonomy" id="299642"/>
    <lineage>
        <taxon>Eukaryota</taxon>
        <taxon>Metazoa</taxon>
        <taxon>Ecdysozoa</taxon>
        <taxon>Arthropoda</taxon>
        <taxon>Chelicerata</taxon>
        <taxon>Arachnida</taxon>
        <taxon>Araneae</taxon>
        <taxon>Araneomorphae</taxon>
        <taxon>Entelegynae</taxon>
        <taxon>Araneoidea</taxon>
        <taxon>Nephilidae</taxon>
        <taxon>Nephila</taxon>
    </lineage>
</organism>
<name>A0A8X6Q770_NEPPI</name>
<protein>
    <submittedName>
        <fullName evidence="2">Uncharacterized protein</fullName>
    </submittedName>
</protein>
<gene>
    <name evidence="2" type="ORF">NPIL_87281</name>
</gene>
<keyword evidence="3" id="KW-1185">Reference proteome</keyword>
<dbReference type="AlphaFoldDB" id="A0A8X6Q770"/>
<evidence type="ECO:0000313" key="2">
    <source>
        <dbReference type="EMBL" id="GFU09700.1"/>
    </source>
</evidence>
<dbReference type="Proteomes" id="UP000887013">
    <property type="component" value="Unassembled WGS sequence"/>
</dbReference>
<proteinExistence type="predicted"/>
<keyword evidence="1" id="KW-0472">Membrane</keyword>
<dbReference type="EMBL" id="BMAW01124819">
    <property type="protein sequence ID" value="GFU09700.1"/>
    <property type="molecule type" value="Genomic_DNA"/>
</dbReference>
<reference evidence="2" key="1">
    <citation type="submission" date="2020-08" db="EMBL/GenBank/DDBJ databases">
        <title>Multicomponent nature underlies the extraordinary mechanical properties of spider dragline silk.</title>
        <authorList>
            <person name="Kono N."/>
            <person name="Nakamura H."/>
            <person name="Mori M."/>
            <person name="Yoshida Y."/>
            <person name="Ohtoshi R."/>
            <person name="Malay A.D."/>
            <person name="Moran D.A.P."/>
            <person name="Tomita M."/>
            <person name="Numata K."/>
            <person name="Arakawa K."/>
        </authorList>
    </citation>
    <scope>NUCLEOTIDE SEQUENCE</scope>
</reference>
<comment type="caution">
    <text evidence="2">The sequence shown here is derived from an EMBL/GenBank/DDBJ whole genome shotgun (WGS) entry which is preliminary data.</text>
</comment>